<dbReference type="Gene3D" id="3.10.129.10">
    <property type="entry name" value="Hotdog Thioesterase"/>
    <property type="match status" value="2"/>
</dbReference>
<gene>
    <name evidence="3" type="ORF">GA0111570_10679</name>
</gene>
<dbReference type="GO" id="GO:0047617">
    <property type="term" value="F:fatty acyl-CoA hydrolase activity"/>
    <property type="evidence" value="ECO:0007669"/>
    <property type="project" value="TreeGrafter"/>
</dbReference>
<proteinExistence type="inferred from homology"/>
<protein>
    <submittedName>
        <fullName evidence="3">Acyl-CoA thioester hydrolase</fullName>
    </submittedName>
</protein>
<dbReference type="InterPro" id="IPR029069">
    <property type="entry name" value="HotDog_dom_sf"/>
</dbReference>
<keyword evidence="2 3" id="KW-0378">Hydrolase</keyword>
<accession>A0A1G6H2R8</accession>
<reference evidence="3 4" key="1">
    <citation type="submission" date="2016-06" db="EMBL/GenBank/DDBJ databases">
        <authorList>
            <person name="Olsen C.W."/>
            <person name="Carey S."/>
            <person name="Hinshaw L."/>
            <person name="Karasin A.I."/>
        </authorList>
    </citation>
    <scope>NUCLEOTIDE SEQUENCE [LARGE SCALE GENOMIC DNA]</scope>
    <source>
        <strain evidence="3 4">LZ-22</strain>
    </source>
</reference>
<dbReference type="SUPFAM" id="SSF54637">
    <property type="entry name" value="Thioesterase/thiol ester dehydrase-isomerase"/>
    <property type="match status" value="2"/>
</dbReference>
<evidence type="ECO:0000256" key="1">
    <source>
        <dbReference type="ARBA" id="ARBA00005953"/>
    </source>
</evidence>
<name>A0A1G6H2R8_9ACTN</name>
<dbReference type="STRING" id="1577474.GA0111570_10679"/>
<dbReference type="CDD" id="cd00586">
    <property type="entry name" value="4HBT"/>
    <property type="match status" value="2"/>
</dbReference>
<dbReference type="Proteomes" id="UP000199086">
    <property type="component" value="Unassembled WGS sequence"/>
</dbReference>
<evidence type="ECO:0000313" key="4">
    <source>
        <dbReference type="Proteomes" id="UP000199086"/>
    </source>
</evidence>
<dbReference type="AlphaFoldDB" id="A0A1G6H2R8"/>
<dbReference type="PANTHER" id="PTHR31793:SF27">
    <property type="entry name" value="NOVEL THIOESTERASE SUPERFAMILY DOMAIN AND SAPOSIN A-TYPE DOMAIN CONTAINING PROTEIN (0610012H03RIK)"/>
    <property type="match status" value="1"/>
</dbReference>
<dbReference type="RefSeq" id="WP_175557445.1">
    <property type="nucleotide sequence ID" value="NZ_FMYF01000006.1"/>
</dbReference>
<organism evidence="3 4">
    <name type="scientific">Raineyella antarctica</name>
    <dbReference type="NCBI Taxonomy" id="1577474"/>
    <lineage>
        <taxon>Bacteria</taxon>
        <taxon>Bacillati</taxon>
        <taxon>Actinomycetota</taxon>
        <taxon>Actinomycetes</taxon>
        <taxon>Propionibacteriales</taxon>
        <taxon>Propionibacteriaceae</taxon>
        <taxon>Raineyella</taxon>
    </lineage>
</organism>
<evidence type="ECO:0000313" key="3">
    <source>
        <dbReference type="EMBL" id="SDB88443.1"/>
    </source>
</evidence>
<dbReference type="Pfam" id="PF13279">
    <property type="entry name" value="4HBT_2"/>
    <property type="match status" value="2"/>
</dbReference>
<comment type="similarity">
    <text evidence="1">Belongs to the 4-hydroxybenzoyl-CoA thioesterase family.</text>
</comment>
<sequence>MSEYVYRARVRWGDQDSQGHVNNVAYLDYMQEARVDWILNGPQAHMLSEGVLVVAHHIEYVAASSFSPEPIIIRMWVTELGGARFGVSYYIHQGDTLVARARTMLATYDVEGRRLRRLTAEERRWLEEYIGPDLDFRPLPRPPVRWVSGIGYEYPLRVRWSELDPYGHVNNVSYLTYLQEAHIAMMEEPRRGLPWGAAGTDRTWVVAAQDITYKVPMEYQIEPFLCEVVVLRVGSSSITFEMRIHDPHVDLTYAVGHQVLVHADRHGIPVPIPGVLRERLRPLTLTR</sequence>
<dbReference type="EMBL" id="FMYF01000006">
    <property type="protein sequence ID" value="SDB88443.1"/>
    <property type="molecule type" value="Genomic_DNA"/>
</dbReference>
<keyword evidence="4" id="KW-1185">Reference proteome</keyword>
<dbReference type="InterPro" id="IPR050563">
    <property type="entry name" value="4-hydroxybenzoyl-CoA_TE"/>
</dbReference>
<evidence type="ECO:0000256" key="2">
    <source>
        <dbReference type="ARBA" id="ARBA00022801"/>
    </source>
</evidence>
<dbReference type="PANTHER" id="PTHR31793">
    <property type="entry name" value="4-HYDROXYBENZOYL-COA THIOESTERASE FAMILY MEMBER"/>
    <property type="match status" value="1"/>
</dbReference>